<dbReference type="InterPro" id="IPR033659">
    <property type="entry name" value="Ferrochelatase_N"/>
</dbReference>
<comment type="caution">
    <text evidence="9">The sequence shown here is derived from an EMBL/GenBank/DDBJ whole genome shotgun (WGS) entry which is preliminary data.</text>
</comment>
<evidence type="ECO:0000313" key="9">
    <source>
        <dbReference type="EMBL" id="MCW0482154.1"/>
    </source>
</evidence>
<dbReference type="EC" id="4.98.1.1" evidence="7"/>
<evidence type="ECO:0000256" key="5">
    <source>
        <dbReference type="ARBA" id="ARBA00023244"/>
    </source>
</evidence>
<dbReference type="GO" id="GO:0046872">
    <property type="term" value="F:metal ion binding"/>
    <property type="evidence" value="ECO:0007669"/>
    <property type="project" value="UniProtKB-KW"/>
</dbReference>
<keyword evidence="7" id="KW-0963">Cytoplasm</keyword>
<comment type="function">
    <text evidence="7">Catalyzes the ferrous insertion into protoporphyrin IX.</text>
</comment>
<comment type="subcellular location">
    <subcellularLocation>
        <location evidence="7">Cytoplasm</location>
    </subcellularLocation>
</comment>
<dbReference type="PANTHER" id="PTHR11108">
    <property type="entry name" value="FERROCHELATASE"/>
    <property type="match status" value="1"/>
</dbReference>
<sequence>MATRNDNSNRTAVLLVNVGTPDAPTVPAVRKYLFQFLNDRRVIDLPLIPQKILVNLIIVPFRAPKSTELYKILWTEKGSPLMVNAEKNRTKLQEALGDDYEVFTAMRYQNPSLKMVLREVRDKRFGKMIVIPVFPQYASSTTGTIFQFVSQEIARWEVIPEVRMVSQFYDHPQFLEAFADRIRAYNPETWDHLIFSYHGLPNRQVDKVHPEVKSVNCSCETALPPHGKYCYKATCYETTRLLAAALNLKKEDYSVSFQSRLTKNWLKPFTDENLIGMAKAGKKRVLVVAPAFVADCLETTVEIGCEYQELFVEHGGEKVQLVKSLNDHPLWIETLKQLIED</sequence>
<dbReference type="RefSeq" id="WP_282590760.1">
    <property type="nucleotide sequence ID" value="NZ_JAPAAF010000005.1"/>
</dbReference>
<dbReference type="HAMAP" id="MF_00323">
    <property type="entry name" value="Ferrochelatase"/>
    <property type="match status" value="1"/>
</dbReference>
<keyword evidence="7" id="KW-0479">Metal-binding</keyword>
<evidence type="ECO:0000256" key="2">
    <source>
        <dbReference type="ARBA" id="ARBA00023004"/>
    </source>
</evidence>
<feature type="binding site" evidence="7">
    <location>
        <position position="298"/>
    </location>
    <ligand>
        <name>Fe(2+)</name>
        <dbReference type="ChEBI" id="CHEBI:29033"/>
    </ligand>
</feature>
<dbReference type="GO" id="GO:0004325">
    <property type="term" value="F:ferrochelatase activity"/>
    <property type="evidence" value="ECO:0007669"/>
    <property type="project" value="UniProtKB-UniRule"/>
</dbReference>
<evidence type="ECO:0000313" key="10">
    <source>
        <dbReference type="Proteomes" id="UP001163821"/>
    </source>
</evidence>
<dbReference type="CDD" id="cd03411">
    <property type="entry name" value="Ferrochelatase_N"/>
    <property type="match status" value="1"/>
</dbReference>
<dbReference type="PANTHER" id="PTHR11108:SF1">
    <property type="entry name" value="FERROCHELATASE, MITOCHONDRIAL"/>
    <property type="match status" value="1"/>
</dbReference>
<organism evidence="9 10">
    <name type="scientific">Gaoshiqia sediminis</name>
    <dbReference type="NCBI Taxonomy" id="2986998"/>
    <lineage>
        <taxon>Bacteria</taxon>
        <taxon>Pseudomonadati</taxon>
        <taxon>Bacteroidota</taxon>
        <taxon>Bacteroidia</taxon>
        <taxon>Marinilabiliales</taxon>
        <taxon>Prolixibacteraceae</taxon>
        <taxon>Gaoshiqia</taxon>
    </lineage>
</organism>
<evidence type="ECO:0000256" key="6">
    <source>
        <dbReference type="ARBA" id="ARBA00024536"/>
    </source>
</evidence>
<evidence type="ECO:0000256" key="3">
    <source>
        <dbReference type="ARBA" id="ARBA00023133"/>
    </source>
</evidence>
<evidence type="ECO:0000256" key="1">
    <source>
        <dbReference type="ARBA" id="ARBA00007718"/>
    </source>
</evidence>
<evidence type="ECO:0000256" key="4">
    <source>
        <dbReference type="ARBA" id="ARBA00023239"/>
    </source>
</evidence>
<dbReference type="SUPFAM" id="SSF53800">
    <property type="entry name" value="Chelatase"/>
    <property type="match status" value="1"/>
</dbReference>
<protein>
    <recommendedName>
        <fullName evidence="7">Ferrochelatase</fullName>
        <ecNumber evidence="7">4.98.1.1</ecNumber>
    </recommendedName>
    <alternativeName>
        <fullName evidence="7">Heme synthase</fullName>
    </alternativeName>
    <alternativeName>
        <fullName evidence="7">Protoheme ferro-lyase</fullName>
    </alternativeName>
</protein>
<proteinExistence type="inferred from homology"/>
<dbReference type="InterPro" id="IPR001015">
    <property type="entry name" value="Ferrochelatase"/>
</dbReference>
<dbReference type="CDD" id="cd00419">
    <property type="entry name" value="Ferrochelatase_C"/>
    <property type="match status" value="1"/>
</dbReference>
<evidence type="ECO:0000256" key="8">
    <source>
        <dbReference type="RuleBase" id="RU004185"/>
    </source>
</evidence>
<keyword evidence="2 7" id="KW-0408">Iron</keyword>
<comment type="catalytic activity">
    <reaction evidence="6">
        <text>Fe-coproporphyrin III + 2 H(+) = coproporphyrin III + Fe(2+)</text>
        <dbReference type="Rhea" id="RHEA:49572"/>
        <dbReference type="ChEBI" id="CHEBI:15378"/>
        <dbReference type="ChEBI" id="CHEBI:29033"/>
        <dbReference type="ChEBI" id="CHEBI:68438"/>
        <dbReference type="ChEBI" id="CHEBI:131725"/>
        <dbReference type="EC" id="4.99.1.9"/>
    </reaction>
    <physiologicalReaction direction="right-to-left" evidence="6">
        <dbReference type="Rhea" id="RHEA:49574"/>
    </physiologicalReaction>
</comment>
<dbReference type="GO" id="GO:0005737">
    <property type="term" value="C:cytoplasm"/>
    <property type="evidence" value="ECO:0007669"/>
    <property type="project" value="UniProtKB-SubCell"/>
</dbReference>
<evidence type="ECO:0000256" key="7">
    <source>
        <dbReference type="HAMAP-Rule" id="MF_00323"/>
    </source>
</evidence>
<dbReference type="EMBL" id="JAPAAF010000005">
    <property type="protein sequence ID" value="MCW0482154.1"/>
    <property type="molecule type" value="Genomic_DNA"/>
</dbReference>
<gene>
    <name evidence="7 9" type="primary">hemH</name>
    <name evidence="9" type="ORF">N2K84_05390</name>
</gene>
<dbReference type="AlphaFoldDB" id="A0AA41Y580"/>
<dbReference type="Proteomes" id="UP001163821">
    <property type="component" value="Unassembled WGS sequence"/>
</dbReference>
<reference evidence="9" key="1">
    <citation type="submission" date="2022-10" db="EMBL/GenBank/DDBJ databases">
        <title>Gaoshiqiia sediminis gen. nov., sp. nov., isolated from coastal sediment.</title>
        <authorList>
            <person name="Yu W.X."/>
            <person name="Mu D.S."/>
            <person name="Du J.Z."/>
            <person name="Liang Y.Q."/>
        </authorList>
    </citation>
    <scope>NUCLEOTIDE SEQUENCE</scope>
    <source>
        <strain evidence="9">A06</strain>
    </source>
</reference>
<dbReference type="Pfam" id="PF00762">
    <property type="entry name" value="Ferrochelatase"/>
    <property type="match status" value="1"/>
</dbReference>
<dbReference type="Gene3D" id="3.40.50.1400">
    <property type="match status" value="2"/>
</dbReference>
<dbReference type="NCBIfam" id="TIGR00109">
    <property type="entry name" value="hemH"/>
    <property type="match status" value="1"/>
</dbReference>
<comment type="catalytic activity">
    <reaction evidence="7">
        <text>heme b + 2 H(+) = protoporphyrin IX + Fe(2+)</text>
        <dbReference type="Rhea" id="RHEA:22584"/>
        <dbReference type="ChEBI" id="CHEBI:15378"/>
        <dbReference type="ChEBI" id="CHEBI:29033"/>
        <dbReference type="ChEBI" id="CHEBI:57306"/>
        <dbReference type="ChEBI" id="CHEBI:60344"/>
        <dbReference type="EC" id="4.98.1.1"/>
    </reaction>
</comment>
<comment type="pathway">
    <text evidence="7">Porphyrin-containing compound metabolism; protoheme biosynthesis; protoheme from protoporphyrin-IX: step 1/1.</text>
</comment>
<keyword evidence="4 7" id="KW-0456">Lyase</keyword>
<keyword evidence="10" id="KW-1185">Reference proteome</keyword>
<comment type="similarity">
    <text evidence="1 7 8">Belongs to the ferrochelatase family.</text>
</comment>
<name>A0AA41Y580_9BACT</name>
<feature type="binding site" evidence="7">
    <location>
        <position position="198"/>
    </location>
    <ligand>
        <name>Fe(2+)</name>
        <dbReference type="ChEBI" id="CHEBI:29033"/>
    </ligand>
</feature>
<dbReference type="GO" id="GO:0006783">
    <property type="term" value="P:heme biosynthetic process"/>
    <property type="evidence" value="ECO:0007669"/>
    <property type="project" value="UniProtKB-UniRule"/>
</dbReference>
<dbReference type="InterPro" id="IPR033644">
    <property type="entry name" value="Ferrochelatase_C"/>
</dbReference>
<accession>A0AA41Y580</accession>
<keyword evidence="3 7" id="KW-0350">Heme biosynthesis</keyword>
<keyword evidence="5 7" id="KW-0627">Porphyrin biosynthesis</keyword>